<dbReference type="RefSeq" id="WP_126018934.1">
    <property type="nucleotide sequence ID" value="NZ_RXFT01000001.1"/>
</dbReference>
<dbReference type="GO" id="GO:0016705">
    <property type="term" value="F:oxidoreductase activity, acting on paired donors, with incorporation or reduction of molecular oxygen"/>
    <property type="evidence" value="ECO:0007669"/>
    <property type="project" value="InterPro"/>
</dbReference>
<reference evidence="2 3" key="1">
    <citation type="submission" date="2018-12" db="EMBL/GenBank/DDBJ databases">
        <title>The genome sequences of Variovorax guangxiensis DSM 27352.</title>
        <authorList>
            <person name="Gao J."/>
            <person name="Sun J."/>
        </authorList>
    </citation>
    <scope>NUCLEOTIDE SEQUENCE [LARGE SCALE GENOMIC DNA]</scope>
    <source>
        <strain evidence="2 3">DSM 27352</strain>
    </source>
</reference>
<dbReference type="AlphaFoldDB" id="A0A433MDB6"/>
<keyword evidence="2" id="KW-0560">Oxidoreductase</keyword>
<evidence type="ECO:0000313" key="2">
    <source>
        <dbReference type="EMBL" id="RUR65856.1"/>
    </source>
</evidence>
<feature type="domain" description="Luciferase-like" evidence="1">
    <location>
        <begin position="25"/>
        <end position="302"/>
    </location>
</feature>
<dbReference type="Gene3D" id="3.20.20.30">
    <property type="entry name" value="Luciferase-like domain"/>
    <property type="match status" value="1"/>
</dbReference>
<dbReference type="InterPro" id="IPR024003">
    <property type="entry name" value="Luciferase-like_KPN01858"/>
</dbReference>
<evidence type="ECO:0000313" key="3">
    <source>
        <dbReference type="Proteomes" id="UP000281118"/>
    </source>
</evidence>
<accession>A0A433MDB6</accession>
<gene>
    <name evidence="2" type="ORF">EJP67_02155</name>
</gene>
<dbReference type="PANTHER" id="PTHR30137:SF15">
    <property type="entry name" value="BLL6902 PROTEIN"/>
    <property type="match status" value="1"/>
</dbReference>
<dbReference type="NCBIfam" id="TIGR04027">
    <property type="entry name" value="LLM_KPN_01858"/>
    <property type="match status" value="1"/>
</dbReference>
<dbReference type="InterPro" id="IPR011251">
    <property type="entry name" value="Luciferase-like_dom"/>
</dbReference>
<protein>
    <submittedName>
        <fullName evidence="2">Putative FMN-dependent luciferase-like monooxygenase</fullName>
    </submittedName>
</protein>
<dbReference type="Proteomes" id="UP000281118">
    <property type="component" value="Unassembled WGS sequence"/>
</dbReference>
<sequence>MSGLPHKPPRPLRLGFFSRLLDDVPAAERYRFVAAQIAHAEAAGFDSAWVAQHHFHEHEGGLPSPFVFLAYVASRTRRIRLGTGIVTLPLENAVRVAEDAIVLDLLSGGRLEVGVGTGGTPESFAAFGLDGNDRSAIFAKQLAAVRSAWAGRPLAGGDALYPSGEQLLGRIWQATFSVSGGTRAGEAGDGLMLSRTQPRPEHAPHASLAEIQNPIVDAYLAALPAGRTPRIVGSRSVFVADTRKEALRLADIGLRRSAARFAASGQAGLAGRAGPDAPLEELIAAYDVHVGSPDDVIASLRADSTLARVTDLVCQVHSVDPPHEAILRSIELTATAVAPALGWTSGASASDLRSLALL</sequence>
<proteinExistence type="predicted"/>
<dbReference type="InterPro" id="IPR036661">
    <property type="entry name" value="Luciferase-like_sf"/>
</dbReference>
<dbReference type="SUPFAM" id="SSF51679">
    <property type="entry name" value="Bacterial luciferase-like"/>
    <property type="match status" value="1"/>
</dbReference>
<dbReference type="EMBL" id="RXFT01000001">
    <property type="protein sequence ID" value="RUR65856.1"/>
    <property type="molecule type" value="Genomic_DNA"/>
</dbReference>
<comment type="caution">
    <text evidence="2">The sequence shown here is derived from an EMBL/GenBank/DDBJ whole genome shotgun (WGS) entry which is preliminary data.</text>
</comment>
<dbReference type="GO" id="GO:0005829">
    <property type="term" value="C:cytosol"/>
    <property type="evidence" value="ECO:0007669"/>
    <property type="project" value="TreeGrafter"/>
</dbReference>
<dbReference type="Pfam" id="PF00296">
    <property type="entry name" value="Bac_luciferase"/>
    <property type="match status" value="1"/>
</dbReference>
<organism evidence="2 3">
    <name type="scientific">Variovorax guangxiensis</name>
    <dbReference type="NCBI Taxonomy" id="1775474"/>
    <lineage>
        <taxon>Bacteria</taxon>
        <taxon>Pseudomonadati</taxon>
        <taxon>Pseudomonadota</taxon>
        <taxon>Betaproteobacteria</taxon>
        <taxon>Burkholderiales</taxon>
        <taxon>Comamonadaceae</taxon>
        <taxon>Variovorax</taxon>
    </lineage>
</organism>
<dbReference type="PANTHER" id="PTHR30137">
    <property type="entry name" value="LUCIFERASE-LIKE MONOOXYGENASE"/>
    <property type="match status" value="1"/>
</dbReference>
<dbReference type="GO" id="GO:0004497">
    <property type="term" value="F:monooxygenase activity"/>
    <property type="evidence" value="ECO:0007669"/>
    <property type="project" value="UniProtKB-KW"/>
</dbReference>
<evidence type="ECO:0000259" key="1">
    <source>
        <dbReference type="Pfam" id="PF00296"/>
    </source>
</evidence>
<dbReference type="InterPro" id="IPR050766">
    <property type="entry name" value="Bact_Lucif_Oxidored"/>
</dbReference>
<name>A0A433MDB6_9BURK</name>
<keyword evidence="2" id="KW-0503">Monooxygenase</keyword>
<dbReference type="OrthoDB" id="7055978at2"/>